<reference evidence="11" key="1">
    <citation type="journal article" date="2023" name="Commun. Biol.">
        <title>Genome analysis of Parmales, the sister group of diatoms, reveals the evolutionary specialization of diatoms from phago-mixotrophs to photoautotrophs.</title>
        <authorList>
            <person name="Ban H."/>
            <person name="Sato S."/>
            <person name="Yoshikawa S."/>
            <person name="Yamada K."/>
            <person name="Nakamura Y."/>
            <person name="Ichinomiya M."/>
            <person name="Sato N."/>
            <person name="Blanc-Mathieu R."/>
            <person name="Endo H."/>
            <person name="Kuwata A."/>
            <person name="Ogata H."/>
        </authorList>
    </citation>
    <scope>NUCLEOTIDE SEQUENCE [LARGE SCALE GENOMIC DNA]</scope>
    <source>
        <strain evidence="11">NIES 3700</strain>
    </source>
</reference>
<feature type="compositionally biased region" description="Basic and acidic residues" evidence="7">
    <location>
        <begin position="702"/>
        <end position="711"/>
    </location>
</feature>
<keyword evidence="3 6" id="KW-0347">Helicase</keyword>
<evidence type="ECO:0000256" key="4">
    <source>
        <dbReference type="ARBA" id="ARBA00022840"/>
    </source>
</evidence>
<keyword evidence="1 6" id="KW-0547">Nucleotide-binding</keyword>
<dbReference type="OrthoDB" id="201050at2759"/>
<evidence type="ECO:0000313" key="10">
    <source>
        <dbReference type="EMBL" id="GMI00026.1"/>
    </source>
</evidence>
<evidence type="ECO:0000256" key="1">
    <source>
        <dbReference type="ARBA" id="ARBA00022741"/>
    </source>
</evidence>
<evidence type="ECO:0000313" key="11">
    <source>
        <dbReference type="Proteomes" id="UP001165122"/>
    </source>
</evidence>
<keyword evidence="5 6" id="KW-0694">RNA-binding</keyword>
<dbReference type="PROSITE" id="PS00039">
    <property type="entry name" value="DEAD_ATP_HELICASE"/>
    <property type="match status" value="1"/>
</dbReference>
<dbReference type="InterPro" id="IPR014001">
    <property type="entry name" value="Helicase_ATP-bd"/>
</dbReference>
<dbReference type="Pfam" id="PF13959">
    <property type="entry name" value="CTE_SPB4"/>
    <property type="match status" value="1"/>
</dbReference>
<dbReference type="AlphaFoldDB" id="A0A9W7F2S6"/>
<keyword evidence="2 6" id="KW-0378">Hydrolase</keyword>
<evidence type="ECO:0000256" key="2">
    <source>
        <dbReference type="ARBA" id="ARBA00022801"/>
    </source>
</evidence>
<protein>
    <recommendedName>
        <fullName evidence="6">ATP-dependent RNA helicase</fullName>
        <ecNumber evidence="6">3.6.4.13</ecNumber>
    </recommendedName>
</protein>
<feature type="region of interest" description="Disordered" evidence="7">
    <location>
        <begin position="782"/>
        <end position="853"/>
    </location>
</feature>
<name>A0A9W7F2S6_9STRA</name>
<proteinExistence type="inferred from homology"/>
<evidence type="ECO:0000256" key="3">
    <source>
        <dbReference type="ARBA" id="ARBA00022806"/>
    </source>
</evidence>
<dbReference type="InterPro" id="IPR027417">
    <property type="entry name" value="P-loop_NTPase"/>
</dbReference>
<evidence type="ECO:0000259" key="9">
    <source>
        <dbReference type="PROSITE" id="PS51194"/>
    </source>
</evidence>
<organism evidence="10 11">
    <name type="scientific">Triparma laevis f. longispina</name>
    <dbReference type="NCBI Taxonomy" id="1714387"/>
    <lineage>
        <taxon>Eukaryota</taxon>
        <taxon>Sar</taxon>
        <taxon>Stramenopiles</taxon>
        <taxon>Ochrophyta</taxon>
        <taxon>Bolidophyceae</taxon>
        <taxon>Parmales</taxon>
        <taxon>Triparmaceae</taxon>
        <taxon>Triparma</taxon>
    </lineage>
</organism>
<comment type="domain">
    <text evidence="6">The Q motif is unique to and characteristic of the DEAD box family of RNA helicases and controls ATP binding and hydrolysis.</text>
</comment>
<dbReference type="InterPro" id="IPR025313">
    <property type="entry name" value="SPB4-like_CTE"/>
</dbReference>
<dbReference type="Proteomes" id="UP001165122">
    <property type="component" value="Unassembled WGS sequence"/>
</dbReference>
<evidence type="ECO:0000256" key="5">
    <source>
        <dbReference type="ARBA" id="ARBA00022884"/>
    </source>
</evidence>
<dbReference type="Pfam" id="PF00271">
    <property type="entry name" value="Helicase_C"/>
    <property type="match status" value="1"/>
</dbReference>
<dbReference type="PANTHER" id="PTHR24031">
    <property type="entry name" value="RNA HELICASE"/>
    <property type="match status" value="1"/>
</dbReference>
<dbReference type="SMART" id="SM00490">
    <property type="entry name" value="HELICc"/>
    <property type="match status" value="1"/>
</dbReference>
<comment type="catalytic activity">
    <reaction evidence="6">
        <text>ATP + H2O = ADP + phosphate + H(+)</text>
        <dbReference type="Rhea" id="RHEA:13065"/>
        <dbReference type="ChEBI" id="CHEBI:15377"/>
        <dbReference type="ChEBI" id="CHEBI:15378"/>
        <dbReference type="ChEBI" id="CHEBI:30616"/>
        <dbReference type="ChEBI" id="CHEBI:43474"/>
        <dbReference type="ChEBI" id="CHEBI:456216"/>
        <dbReference type="EC" id="3.6.4.13"/>
    </reaction>
</comment>
<accession>A0A9W7F2S6</accession>
<feature type="compositionally biased region" description="Basic residues" evidence="7">
    <location>
        <begin position="34"/>
        <end position="51"/>
    </location>
</feature>
<dbReference type="InterPro" id="IPR000629">
    <property type="entry name" value="RNA-helicase_DEAD-box_CS"/>
</dbReference>
<dbReference type="SMART" id="SM01178">
    <property type="entry name" value="DUF4217"/>
    <property type="match status" value="1"/>
</dbReference>
<comment type="function">
    <text evidence="6">RNA helicase.</text>
</comment>
<evidence type="ECO:0000259" key="8">
    <source>
        <dbReference type="PROSITE" id="PS51192"/>
    </source>
</evidence>
<dbReference type="InterPro" id="IPR011545">
    <property type="entry name" value="DEAD/DEAH_box_helicase_dom"/>
</dbReference>
<keyword evidence="4 6" id="KW-0067">ATP-binding</keyword>
<dbReference type="PROSITE" id="PS51194">
    <property type="entry name" value="HELICASE_CTER"/>
    <property type="match status" value="1"/>
</dbReference>
<dbReference type="SMART" id="SM00487">
    <property type="entry name" value="DEXDc"/>
    <property type="match status" value="1"/>
</dbReference>
<dbReference type="PROSITE" id="PS51192">
    <property type="entry name" value="HELICASE_ATP_BIND_1"/>
    <property type="match status" value="1"/>
</dbReference>
<feature type="compositionally biased region" description="Basic and acidic residues" evidence="7">
    <location>
        <begin position="52"/>
        <end position="71"/>
    </location>
</feature>
<feature type="domain" description="Helicase C-terminal" evidence="9">
    <location>
        <begin position="468"/>
        <end position="643"/>
    </location>
</feature>
<comment type="similarity">
    <text evidence="6">Belongs to the DEAD box helicase family.</text>
</comment>
<dbReference type="InterPro" id="IPR001650">
    <property type="entry name" value="Helicase_C-like"/>
</dbReference>
<dbReference type="Gene3D" id="3.40.50.300">
    <property type="entry name" value="P-loop containing nucleotide triphosphate hydrolases"/>
    <property type="match status" value="2"/>
</dbReference>
<dbReference type="GO" id="GO:0003724">
    <property type="term" value="F:RNA helicase activity"/>
    <property type="evidence" value="ECO:0007669"/>
    <property type="project" value="UniProtKB-EC"/>
</dbReference>
<gene>
    <name evidence="10" type="ORF">TrLO_g11744</name>
</gene>
<dbReference type="GO" id="GO:0016787">
    <property type="term" value="F:hydrolase activity"/>
    <property type="evidence" value="ECO:0007669"/>
    <property type="project" value="UniProtKB-KW"/>
</dbReference>
<evidence type="ECO:0000256" key="7">
    <source>
        <dbReference type="SAM" id="MobiDB-lite"/>
    </source>
</evidence>
<dbReference type="EMBL" id="BRXW01000018">
    <property type="protein sequence ID" value="GMI00026.1"/>
    <property type="molecule type" value="Genomic_DNA"/>
</dbReference>
<dbReference type="CDD" id="cd18787">
    <property type="entry name" value="SF2_C_DEAD"/>
    <property type="match status" value="1"/>
</dbReference>
<dbReference type="GO" id="GO:0005524">
    <property type="term" value="F:ATP binding"/>
    <property type="evidence" value="ECO:0007669"/>
    <property type="project" value="UniProtKB-UniRule"/>
</dbReference>
<dbReference type="EC" id="3.6.4.13" evidence="6"/>
<feature type="region of interest" description="Disordered" evidence="7">
    <location>
        <begin position="20"/>
        <end position="71"/>
    </location>
</feature>
<dbReference type="GO" id="GO:0003723">
    <property type="term" value="F:RNA binding"/>
    <property type="evidence" value="ECO:0007669"/>
    <property type="project" value="UniProtKB-UniRule"/>
</dbReference>
<dbReference type="Pfam" id="PF00270">
    <property type="entry name" value="DEAD"/>
    <property type="match status" value="1"/>
</dbReference>
<comment type="caution">
    <text evidence="10">The sequence shown here is derived from an EMBL/GenBank/DDBJ whole genome shotgun (WGS) entry which is preliminary data.</text>
</comment>
<dbReference type="SUPFAM" id="SSF52540">
    <property type="entry name" value="P-loop containing nucleoside triphosphate hydrolases"/>
    <property type="match status" value="1"/>
</dbReference>
<keyword evidence="11" id="KW-1185">Reference proteome</keyword>
<evidence type="ECO:0000256" key="6">
    <source>
        <dbReference type="RuleBase" id="RU365068"/>
    </source>
</evidence>
<feature type="domain" description="Helicase ATP-binding" evidence="8">
    <location>
        <begin position="214"/>
        <end position="407"/>
    </location>
</feature>
<feature type="region of interest" description="Disordered" evidence="7">
    <location>
        <begin position="702"/>
        <end position="723"/>
    </location>
</feature>
<sequence>MDAMLNQLGYNDTGIGLHITSSGGGSGGQEKPMGKAKNKYEKRRQKAARAKGGKEKSISPVKEEEKKEKFESISVVKRYDPEAEEVEEDDIVMEMEEKEEKVESKVVLGQSKISKKKKINKPSKEKAHASVVEKGEKDENNLSYYETYHMTASELDETYKGGVARESKPSDHIFEKGDFASLGLHGNIVKALSTKLNCKNPTSVQRAACVNLLTGELGKTKNLFIQSETGSGKTLAYLLPILNLLAVEKGKLKKIDRKIGGTRCLVIAPTRELASQTFKVANELCLNTFSWIVPGCLSGGENRKSEKARLRKGCGIMIGTPGRILDHLVKTEVFGEGLKGRLEWVVLDEADRLLDMGLGKQVEEIVQRLRRNEGGRGGRWGNVLVSATINESIQKLAEQVLGGKNSPKWEWARAENNGIDDVAKLSRGENKGGEIDIESALEKFVDEDFKGGDIVADKKGFDASTPRQLSQSYVICHAKLRLPALCAFLASHVREKIVVFMSTCDGVDFHLGLFNATRSIVGGKGSTMLGNTPILRMHGNVPHSERAVTMSKFEKSDSCVLLATDVAARGLNLPGANWIVQYDPPSETADYIHRAGRAARAGAAGNALLFLLPSESKYLDILKVKGLKGMGMMKLEGVLEEGAGVCKEVTREGVKKSGGGSRSDGEAFATAIQIRLEGVIVSDDEEKKREASRVKKEARAAAEVAEKEKGEGGGGKGSKKAWKGGEVEAQKVLNTGLLAKGRKAYQAFIRAYSAKEKAVRHIFSSRSLHVGHIARSFALKESPKELKEASSKQMAVEYGGGKRKKGGMLSFEEKGGEGGGGGGEKRKGGGGGGGGEDEVVEDGKKVKKKRMAHGSFTPKMVEFINSKQKPLKPKEKVKEVTVGDNRKMMMAKANDLMGLNSM</sequence>